<dbReference type="EMBL" id="CP127294">
    <property type="protein sequence ID" value="WIX81857.1"/>
    <property type="molecule type" value="Genomic_DNA"/>
</dbReference>
<reference evidence="1 2" key="1">
    <citation type="submission" date="2023-06" db="EMBL/GenBank/DDBJ databases">
        <authorList>
            <person name="Oyuntsetseg B."/>
            <person name="Kim S.B."/>
        </authorList>
    </citation>
    <scope>NUCLEOTIDE SEQUENCE [LARGE SCALE GENOMIC DNA]</scope>
    <source>
        <strain evidence="1 2">2-15</strain>
    </source>
</reference>
<keyword evidence="2" id="KW-1185">Reference proteome</keyword>
<evidence type="ECO:0000313" key="2">
    <source>
        <dbReference type="Proteomes" id="UP001236014"/>
    </source>
</evidence>
<dbReference type="RefSeq" id="WP_285972438.1">
    <property type="nucleotide sequence ID" value="NZ_CP127294.1"/>
</dbReference>
<gene>
    <name evidence="1" type="ORF">QRX50_14400</name>
</gene>
<sequence>MVAARYAEPDRTMDSFPDLKAQRRAGTDYGVTEQFEAFWSPSVDVS</sequence>
<dbReference type="AlphaFoldDB" id="A0A9Y2IL81"/>
<name>A0A9Y2IL81_9PSEU</name>
<dbReference type="KEGG" id="acab:QRX50_14400"/>
<organism evidence="1 2">
    <name type="scientific">Amycolatopsis carbonis</name>
    <dbReference type="NCBI Taxonomy" id="715471"/>
    <lineage>
        <taxon>Bacteria</taxon>
        <taxon>Bacillati</taxon>
        <taxon>Actinomycetota</taxon>
        <taxon>Actinomycetes</taxon>
        <taxon>Pseudonocardiales</taxon>
        <taxon>Pseudonocardiaceae</taxon>
        <taxon>Amycolatopsis</taxon>
    </lineage>
</organism>
<evidence type="ECO:0000313" key="1">
    <source>
        <dbReference type="EMBL" id="WIX81857.1"/>
    </source>
</evidence>
<accession>A0A9Y2IL81</accession>
<dbReference type="Proteomes" id="UP001236014">
    <property type="component" value="Chromosome"/>
</dbReference>
<protein>
    <submittedName>
        <fullName evidence="1">Uncharacterized protein</fullName>
    </submittedName>
</protein>
<proteinExistence type="predicted"/>